<dbReference type="EMBL" id="FOIA01000025">
    <property type="protein sequence ID" value="SET41502.1"/>
    <property type="molecule type" value="Genomic_DNA"/>
</dbReference>
<dbReference type="OrthoDB" id="8547084at2"/>
<reference evidence="2" key="1">
    <citation type="submission" date="2016-10" db="EMBL/GenBank/DDBJ databases">
        <authorList>
            <person name="Varghese N."/>
            <person name="Submissions S."/>
        </authorList>
    </citation>
    <scope>NUCLEOTIDE SEQUENCE [LARGE SCALE GENOMIC DNA]</scope>
    <source>
        <strain evidence="2">Nm71</strain>
    </source>
</reference>
<sequence>MIDVNSTAAKDFYKEVRRFAQRTKPWETALFYETKPDEERDITLVSQRVYGRRDEFLAVMAAAGLDTVDQPLPQIRITLPTEGQLYAIKRKTGFESVADNRKDYKPTWERRGR</sequence>
<keyword evidence="2" id="KW-1185">Reference proteome</keyword>
<dbReference type="Proteomes" id="UP000199345">
    <property type="component" value="Unassembled WGS sequence"/>
</dbReference>
<dbReference type="AlphaFoldDB" id="A0A1I0E8G3"/>
<dbReference type="RefSeq" id="WP_090659994.1">
    <property type="nucleotide sequence ID" value="NZ_FOIA01000025.1"/>
</dbReference>
<evidence type="ECO:0000313" key="1">
    <source>
        <dbReference type="EMBL" id="SET41502.1"/>
    </source>
</evidence>
<gene>
    <name evidence="1" type="ORF">SAMN05216326_12569</name>
</gene>
<accession>A0A1I0E8G3</accession>
<organism evidence="1 2">
    <name type="scientific">Nitrosomonas marina</name>
    <dbReference type="NCBI Taxonomy" id="917"/>
    <lineage>
        <taxon>Bacteria</taxon>
        <taxon>Pseudomonadati</taxon>
        <taxon>Pseudomonadota</taxon>
        <taxon>Betaproteobacteria</taxon>
        <taxon>Nitrosomonadales</taxon>
        <taxon>Nitrosomonadaceae</taxon>
        <taxon>Nitrosomonas</taxon>
    </lineage>
</organism>
<protein>
    <submittedName>
        <fullName evidence="1">Uncharacterized protein</fullName>
    </submittedName>
</protein>
<proteinExistence type="predicted"/>
<name>A0A1I0E8G3_9PROT</name>
<evidence type="ECO:0000313" key="2">
    <source>
        <dbReference type="Proteomes" id="UP000199345"/>
    </source>
</evidence>